<accession>A0A0K9P2Q2</accession>
<protein>
    <submittedName>
        <fullName evidence="2">Uncharacterized protein</fullName>
    </submittedName>
</protein>
<evidence type="ECO:0000313" key="3">
    <source>
        <dbReference type="Proteomes" id="UP000036987"/>
    </source>
</evidence>
<feature type="compositionally biased region" description="Polar residues" evidence="1">
    <location>
        <begin position="102"/>
        <end position="117"/>
    </location>
</feature>
<keyword evidence="3" id="KW-1185">Reference proteome</keyword>
<reference evidence="3" key="1">
    <citation type="journal article" date="2016" name="Nature">
        <title>The genome of the seagrass Zostera marina reveals angiosperm adaptation to the sea.</title>
        <authorList>
            <person name="Olsen J.L."/>
            <person name="Rouze P."/>
            <person name="Verhelst B."/>
            <person name="Lin Y.-C."/>
            <person name="Bayer T."/>
            <person name="Collen J."/>
            <person name="Dattolo E."/>
            <person name="De Paoli E."/>
            <person name="Dittami S."/>
            <person name="Maumus F."/>
            <person name="Michel G."/>
            <person name="Kersting A."/>
            <person name="Lauritano C."/>
            <person name="Lohaus R."/>
            <person name="Toepel M."/>
            <person name="Tonon T."/>
            <person name="Vanneste K."/>
            <person name="Amirebrahimi M."/>
            <person name="Brakel J."/>
            <person name="Bostroem C."/>
            <person name="Chovatia M."/>
            <person name="Grimwood J."/>
            <person name="Jenkins J.W."/>
            <person name="Jueterbock A."/>
            <person name="Mraz A."/>
            <person name="Stam W.T."/>
            <person name="Tice H."/>
            <person name="Bornberg-Bauer E."/>
            <person name="Green P.J."/>
            <person name="Pearson G.A."/>
            <person name="Procaccini G."/>
            <person name="Duarte C.M."/>
            <person name="Schmutz J."/>
            <person name="Reusch T.B.H."/>
            <person name="Van de Peer Y."/>
        </authorList>
    </citation>
    <scope>NUCLEOTIDE SEQUENCE [LARGE SCALE GENOMIC DNA]</scope>
    <source>
        <strain evidence="3">cv. Finnish</strain>
    </source>
</reference>
<dbReference type="AlphaFoldDB" id="A0A0K9P2Q2"/>
<gene>
    <name evidence="2" type="ORF">ZOSMA_416G00030</name>
</gene>
<evidence type="ECO:0000256" key="1">
    <source>
        <dbReference type="SAM" id="MobiDB-lite"/>
    </source>
</evidence>
<proteinExistence type="predicted"/>
<dbReference type="EMBL" id="LFYR01001249">
    <property type="protein sequence ID" value="KMZ63326.1"/>
    <property type="molecule type" value="Genomic_DNA"/>
</dbReference>
<dbReference type="Proteomes" id="UP000036987">
    <property type="component" value="Unassembled WGS sequence"/>
</dbReference>
<evidence type="ECO:0000313" key="2">
    <source>
        <dbReference type="EMBL" id="KMZ63326.1"/>
    </source>
</evidence>
<comment type="caution">
    <text evidence="2">The sequence shown here is derived from an EMBL/GenBank/DDBJ whole genome shotgun (WGS) entry which is preliminary data.</text>
</comment>
<sequence length="131" mass="15491">MDVPWIEQDQKNIDEAMATIQREFDYSGSTFGYRRVNERLNKLWRSAYNFLLDKYNNKDLTVEEVMRTLPDYIIKEQFLKKLIERRSPRGLEISKINKGNRAKQTSHSLGSKSLAQKNYETEQKGLNDIEI</sequence>
<feature type="region of interest" description="Disordered" evidence="1">
    <location>
        <begin position="93"/>
        <end position="117"/>
    </location>
</feature>
<dbReference type="OrthoDB" id="1717030at2759"/>
<organism evidence="2 3">
    <name type="scientific">Zostera marina</name>
    <name type="common">Eelgrass</name>
    <dbReference type="NCBI Taxonomy" id="29655"/>
    <lineage>
        <taxon>Eukaryota</taxon>
        <taxon>Viridiplantae</taxon>
        <taxon>Streptophyta</taxon>
        <taxon>Embryophyta</taxon>
        <taxon>Tracheophyta</taxon>
        <taxon>Spermatophyta</taxon>
        <taxon>Magnoliopsida</taxon>
        <taxon>Liliopsida</taxon>
        <taxon>Zosteraceae</taxon>
        <taxon>Zostera</taxon>
    </lineage>
</organism>
<name>A0A0K9P2Q2_ZOSMR</name>